<dbReference type="AlphaFoldDB" id="A0A4C1YNR5"/>
<organism evidence="1 2">
    <name type="scientific">Eumeta variegata</name>
    <name type="common">Bagworm moth</name>
    <name type="synonym">Eumeta japonica</name>
    <dbReference type="NCBI Taxonomy" id="151549"/>
    <lineage>
        <taxon>Eukaryota</taxon>
        <taxon>Metazoa</taxon>
        <taxon>Ecdysozoa</taxon>
        <taxon>Arthropoda</taxon>
        <taxon>Hexapoda</taxon>
        <taxon>Insecta</taxon>
        <taxon>Pterygota</taxon>
        <taxon>Neoptera</taxon>
        <taxon>Endopterygota</taxon>
        <taxon>Lepidoptera</taxon>
        <taxon>Glossata</taxon>
        <taxon>Ditrysia</taxon>
        <taxon>Tineoidea</taxon>
        <taxon>Psychidae</taxon>
        <taxon>Oiketicinae</taxon>
        <taxon>Eumeta</taxon>
    </lineage>
</organism>
<evidence type="ECO:0000313" key="2">
    <source>
        <dbReference type="Proteomes" id="UP000299102"/>
    </source>
</evidence>
<proteinExistence type="predicted"/>
<evidence type="ECO:0000313" key="1">
    <source>
        <dbReference type="EMBL" id="GBP75995.1"/>
    </source>
</evidence>
<gene>
    <name evidence="1" type="ORF">EVAR_55902_1</name>
</gene>
<sequence>MRVLKRSRNYKIPTYRRMTSVKVCGRVDTADREGPMSPGRNRRPVSFNLDTSFKKKGFVIKMCHNELIYAQHSYSSFCVVPLIPQRTVRLTRDGHCFQKIYVALRAPAPPAPPRRGLIRFSKFL</sequence>
<comment type="caution">
    <text evidence="1">The sequence shown here is derived from an EMBL/GenBank/DDBJ whole genome shotgun (WGS) entry which is preliminary data.</text>
</comment>
<name>A0A4C1YNR5_EUMVA</name>
<reference evidence="1 2" key="1">
    <citation type="journal article" date="2019" name="Commun. Biol.">
        <title>The bagworm genome reveals a unique fibroin gene that provides high tensile strength.</title>
        <authorList>
            <person name="Kono N."/>
            <person name="Nakamura H."/>
            <person name="Ohtoshi R."/>
            <person name="Tomita M."/>
            <person name="Numata K."/>
            <person name="Arakawa K."/>
        </authorList>
    </citation>
    <scope>NUCLEOTIDE SEQUENCE [LARGE SCALE GENOMIC DNA]</scope>
</reference>
<accession>A0A4C1YNR5</accession>
<keyword evidence="2" id="KW-1185">Reference proteome</keyword>
<dbReference type="EMBL" id="BGZK01001271">
    <property type="protein sequence ID" value="GBP75995.1"/>
    <property type="molecule type" value="Genomic_DNA"/>
</dbReference>
<dbReference type="Proteomes" id="UP000299102">
    <property type="component" value="Unassembled WGS sequence"/>
</dbReference>
<protein>
    <submittedName>
        <fullName evidence="1">Uncharacterized protein</fullName>
    </submittedName>
</protein>